<dbReference type="Gene3D" id="2.40.128.130">
    <property type="entry name" value="Autotransporter beta-domain"/>
    <property type="match status" value="1"/>
</dbReference>
<feature type="region of interest" description="Disordered" evidence="1">
    <location>
        <begin position="1340"/>
        <end position="1391"/>
    </location>
</feature>
<accession>A0A844LJ71</accession>
<dbReference type="GO" id="GO:0019867">
    <property type="term" value="C:outer membrane"/>
    <property type="evidence" value="ECO:0007669"/>
    <property type="project" value="InterPro"/>
</dbReference>
<evidence type="ECO:0000313" key="3">
    <source>
        <dbReference type="EMBL" id="MTU43651.1"/>
    </source>
</evidence>
<comment type="caution">
    <text evidence="3">The sequence shown here is derived from an EMBL/GenBank/DDBJ whole genome shotgun (WGS) entry which is preliminary data.</text>
</comment>
<organism evidence="3 4">
    <name type="scientific">Parasutterella excrementihominis</name>
    <dbReference type="NCBI Taxonomy" id="487175"/>
    <lineage>
        <taxon>Bacteria</taxon>
        <taxon>Pseudomonadati</taxon>
        <taxon>Pseudomonadota</taxon>
        <taxon>Betaproteobacteria</taxon>
        <taxon>Burkholderiales</taxon>
        <taxon>Sutterellaceae</taxon>
        <taxon>Parasutterella</taxon>
    </lineage>
</organism>
<dbReference type="InterPro" id="IPR006315">
    <property type="entry name" value="OM_autotransptr_brl_dom"/>
</dbReference>
<dbReference type="PROSITE" id="PS51208">
    <property type="entry name" value="AUTOTRANSPORTER"/>
    <property type="match status" value="1"/>
</dbReference>
<sequence>MDNYLCAHSSLHANRLNSSVRHWRERRRSTSLVKNYFKRTELALLVCAALVSPGLCSADVPLGFHLETPSLPNNTQLSNFFAGSLTTFGPYRFRYITVPSGNKPNWKFTPERVGYVAVFASDDIHYNYDELSKPQDFIVKESFPEDAFGSKQYLSLIGAYWGSTFDEDNPTKETPTSSQDNFNYALKVFDGRKLNVTLEPGVTFYSSDIYAANQDKVKNVNYQTFTDNFVFTVPITQDFLEKNGPKDSQDTWFKLFSTVQNNQLTLSLSEDSVLHFQRIVGGKTRTWRETGGANNRKPWTYAYNNSVEINGGTLIGKSTYDLDKDKPEVPGGISDIDFEFYFRSSIIGGSGFIANNNSVSVTNAVIDNISKKYGIVGGRAYDGTHLAKNTLYGCSADGNVIYIANSKIGMDTTLSGSGINIYGGLSYGAATNNFAILENSTFNGNVYGAAAALGSVLDKHEYGTDNEGKGVNQAVSGDHFYTYYNNTDDKLIQNSLNNAQILYLFNKAENQYTISDNNKATNKLLDFKDSNAAFDSYWVGLSDENTVSLNRVNLPPGSSVYASAGIFVPVEDGSAIFNNAKVVNLRRGTAFIGDKNEVSSIYAKNVIFGHYYTQDSNGKQAIKDDKAVRLGENISSSYVINTSGFHSSLSQRSEVQSNITNGMHNFWSNVTAVLGNTMNGNGQELTVNNHVYEKGQIKERNFSLLALDNNDATSSHYFANSAKLYLAVSQGSDNSIPIAINWSKIAKYRLSFASGGQFSPDGVLNINGNDLPTFKEAYSPFPTVTVLISGDKHTGSKDKITSVDNIDQAFIDQIRNSSFDAQITVKQTDSNAPDGSRTAANAKFAIGQYLDFGNITQVGVGEKISTPIYDPQNPSKPGTEEFATAGDWVSYIEKTSDSNWEGGVSIRYKLKELELADSDFQLILYGLDLSDKAPNPTSSDGYTLDAKLTQASRVFGGILIYENQKVIIRTQYDDATVDIYKELKKDDEINHTNEYSGVTTVQKGSILEVIGNDALGTEKVHTNALYLHDNSQFNLGGYSQTIGSLNQYAAALSLNGEKTDQLGSLNILQKPNTGSYIRGSITGDAGSDLSVVNGTTTITSPNGTGYVGNFNVLSGTTVENSQPTSGGSPILFTTVYLASPHALDKATINAKDGTSLVFDNGETDSNHVTVDIENGIRHYYAGTITAGAGYLFVSNPNIQVQNNGIVPHHLHVSSMNLNNTNLVFSTLFEKDRNGLVDNSQTDRIYVDGNASGTGNVLINALPGSEMGYTKANGGILLVSAPNADQNFKLSKGQVFIIQENRLSRAADNNSDIKYELKSKNDPNGNFEDGANKYWYLVSSVDGQSPDDKDHPTPSDPNDAVVEPIQPGDTTPSKEPDGSFTPGGTRPGHHGTQVRPQLAAFATNVLAWDKLNMRLHDRIGEAYFLDPETHEVKKGAGWARFQGTHGHAKVDSSARTTSNYMTTQVGADLLRTDLNEDWRLIGGVFFGNIYGKTHTNSLLKARSKVVGFGGGAYLTLFNGNRPDDGFYTDLWISYNHFKNEVSGDEPSVKYHSKGMNYSGEIGYTIQAATTGNTSSQDKVDWYIQPQFQATLQGVKANNFTDWTGNRIKQEGKYNVQLRTGVRVYGRQSAQGNVFLEANWIHNTKKQGVISGADTYYVDGTRNAGEGRIGWEGNITNY</sequence>
<dbReference type="SMART" id="SM00869">
    <property type="entry name" value="Autotransporter"/>
    <property type="match status" value="1"/>
</dbReference>
<protein>
    <submittedName>
        <fullName evidence="3">Autotransporter outer membrane beta-barrel domain-containing protein</fullName>
    </submittedName>
</protein>
<feature type="domain" description="Autotransporter" evidence="2">
    <location>
        <begin position="1429"/>
        <end position="1676"/>
    </location>
</feature>
<evidence type="ECO:0000313" key="4">
    <source>
        <dbReference type="Proteomes" id="UP000462362"/>
    </source>
</evidence>
<dbReference type="NCBIfam" id="TIGR01414">
    <property type="entry name" value="autotrans_barl"/>
    <property type="match status" value="1"/>
</dbReference>
<dbReference type="RefSeq" id="WP_155168345.1">
    <property type="nucleotide sequence ID" value="NZ_WNCB01000061.1"/>
</dbReference>
<evidence type="ECO:0000259" key="2">
    <source>
        <dbReference type="PROSITE" id="PS51208"/>
    </source>
</evidence>
<dbReference type="InterPro" id="IPR005546">
    <property type="entry name" value="Autotransporte_beta"/>
</dbReference>
<reference evidence="3 4" key="1">
    <citation type="journal article" date="2019" name="Nat. Med.">
        <title>A library of human gut bacterial isolates paired with longitudinal multiomics data enables mechanistic microbiome research.</title>
        <authorList>
            <person name="Poyet M."/>
            <person name="Groussin M."/>
            <person name="Gibbons S.M."/>
            <person name="Avila-Pacheco J."/>
            <person name="Jiang X."/>
            <person name="Kearney S.M."/>
            <person name="Perrotta A.R."/>
            <person name="Berdy B."/>
            <person name="Zhao S."/>
            <person name="Lieberman T.D."/>
            <person name="Swanson P.K."/>
            <person name="Smith M."/>
            <person name="Roesemann S."/>
            <person name="Alexander J.E."/>
            <person name="Rich S.A."/>
            <person name="Livny J."/>
            <person name="Vlamakis H."/>
            <person name="Clish C."/>
            <person name="Bullock K."/>
            <person name="Deik A."/>
            <person name="Scott J."/>
            <person name="Pierce K.A."/>
            <person name="Xavier R.J."/>
            <person name="Alm E.J."/>
        </authorList>
    </citation>
    <scope>NUCLEOTIDE SEQUENCE [LARGE SCALE GENOMIC DNA]</scope>
    <source>
        <strain evidence="3 4">BIOML-A2</strain>
    </source>
</reference>
<dbReference type="Proteomes" id="UP000462362">
    <property type="component" value="Unassembled WGS sequence"/>
</dbReference>
<dbReference type="InterPro" id="IPR036709">
    <property type="entry name" value="Autotransporte_beta_dom_sf"/>
</dbReference>
<name>A0A844LJ71_9BURK</name>
<evidence type="ECO:0000256" key="1">
    <source>
        <dbReference type="SAM" id="MobiDB-lite"/>
    </source>
</evidence>
<proteinExistence type="predicted"/>
<dbReference type="EMBL" id="WNCL01000025">
    <property type="protein sequence ID" value="MTU43651.1"/>
    <property type="molecule type" value="Genomic_DNA"/>
</dbReference>
<gene>
    <name evidence="3" type="ORF">GMD42_08460</name>
</gene>
<dbReference type="InterPro" id="IPR011050">
    <property type="entry name" value="Pectin_lyase_fold/virulence"/>
</dbReference>
<dbReference type="SUPFAM" id="SSF51126">
    <property type="entry name" value="Pectin lyase-like"/>
    <property type="match status" value="1"/>
</dbReference>
<dbReference type="SUPFAM" id="SSF103515">
    <property type="entry name" value="Autotransporter"/>
    <property type="match status" value="1"/>
</dbReference>